<name>F4MMW2_9BACT</name>
<dbReference type="NCBIfam" id="TIGR00755">
    <property type="entry name" value="ksgA"/>
    <property type="match status" value="1"/>
</dbReference>
<dbReference type="GO" id="GO:0005829">
    <property type="term" value="C:cytosol"/>
    <property type="evidence" value="ECO:0007669"/>
    <property type="project" value="TreeGrafter"/>
</dbReference>
<keyword evidence="5 7" id="KW-0949">S-adenosyl-L-methionine</keyword>
<dbReference type="HAMAP" id="MF_00607">
    <property type="entry name" value="16SrRNA_methyltr_A"/>
    <property type="match status" value="1"/>
</dbReference>
<dbReference type="GO" id="GO:0003723">
    <property type="term" value="F:RNA binding"/>
    <property type="evidence" value="ECO:0007669"/>
    <property type="project" value="UniProtKB-UniRule"/>
</dbReference>
<sequence>MSHTPKHNKAFGQHFLVDQGVLESIVAAIQKEEQGVSVDHLIEIGPGDGALTQFFVDQPNFSALEIDSRWHRRLVERYPASEEKIHLADVLRTNLLEKFEPPMAVFGNFPYNISSQIVFKILDNREHVPWVVGMFQKEVAYRLAAKHGSKVYGVTSVLTQAYYEVDILFDIASSSFDPPPKVESSVLVMRRYRTDMPNCTYGALRHVVKTAFGQRRKMLRNSLKFLDIAHREELLTMRPEQLPLETFIELAELYSKQSSS</sequence>
<dbReference type="Gene3D" id="3.40.50.150">
    <property type="entry name" value="Vaccinia Virus protein VP39"/>
    <property type="match status" value="1"/>
</dbReference>
<dbReference type="AlphaFoldDB" id="F4MMW2"/>
<dbReference type="InterPro" id="IPR023165">
    <property type="entry name" value="rRNA_Ade_diMease-like_C"/>
</dbReference>
<proteinExistence type="inferred from homology"/>
<accession>F4MMW2</accession>
<evidence type="ECO:0000256" key="8">
    <source>
        <dbReference type="PROSITE-ProRule" id="PRU01026"/>
    </source>
</evidence>
<dbReference type="PANTHER" id="PTHR11727">
    <property type="entry name" value="DIMETHYLADENOSINE TRANSFERASE"/>
    <property type="match status" value="1"/>
</dbReference>
<dbReference type="PANTHER" id="PTHR11727:SF7">
    <property type="entry name" value="DIMETHYLADENOSINE TRANSFERASE-RELATED"/>
    <property type="match status" value="1"/>
</dbReference>
<feature type="binding site" evidence="7 8">
    <location>
        <position position="89"/>
    </location>
    <ligand>
        <name>S-adenosyl-L-methionine</name>
        <dbReference type="ChEBI" id="CHEBI:59789"/>
    </ligand>
</feature>
<feature type="binding site" evidence="7 8">
    <location>
        <position position="45"/>
    </location>
    <ligand>
        <name>S-adenosyl-L-methionine</name>
        <dbReference type="ChEBI" id="CHEBI:59789"/>
    </ligand>
</feature>
<comment type="function">
    <text evidence="7">Specifically dimethylates two adjacent adenosines (A1518 and A1519) in the loop of a conserved hairpin near the 3'-end of 16S rRNA in the 30S particle. May play a critical role in biogenesis of 30S subunits.</text>
</comment>
<comment type="similarity">
    <text evidence="7">Belongs to the class I-like SAM-binding methyltransferase superfamily. rRNA adenine N(6)-methyltransferase family. RsmA subfamily.</text>
</comment>
<evidence type="ECO:0000313" key="10">
    <source>
        <dbReference type="EMBL" id="CBL87475.1"/>
    </source>
</evidence>
<dbReference type="Gene3D" id="1.10.8.100">
    <property type="entry name" value="Ribosomal RNA adenine dimethylase-like, domain 2"/>
    <property type="match status" value="1"/>
</dbReference>
<dbReference type="InterPro" id="IPR020598">
    <property type="entry name" value="rRNA_Ade_methylase_Trfase_N"/>
</dbReference>
<dbReference type="Pfam" id="PF00398">
    <property type="entry name" value="RrnaAD"/>
    <property type="match status" value="1"/>
</dbReference>
<reference evidence="10" key="1">
    <citation type="submission" date="2010-05" db="EMBL/GenBank/DDBJ databases">
        <authorList>
            <person name="Genoscope - CEA"/>
        </authorList>
    </citation>
    <scope>NUCLEOTIDE SEQUENCE</scope>
</reference>
<protein>
    <recommendedName>
        <fullName evidence="7">Ribosomal RNA small subunit methyltransferase A</fullName>
        <ecNumber evidence="7">2.1.1.182</ecNumber>
    </recommendedName>
    <alternativeName>
        <fullName evidence="7">16S rRNA (adenine(1518)-N(6)/adenine(1519)-N(6))-dimethyltransferase</fullName>
    </alternativeName>
    <alternativeName>
        <fullName evidence="7">16S rRNA dimethyladenosine transferase</fullName>
    </alternativeName>
    <alternativeName>
        <fullName evidence="7">16S rRNA dimethylase</fullName>
    </alternativeName>
    <alternativeName>
        <fullName evidence="7">S-adenosylmethionine-6-N', N'-adenosyl(rRNA) dimethyltransferase</fullName>
    </alternativeName>
</protein>
<evidence type="ECO:0000256" key="7">
    <source>
        <dbReference type="HAMAP-Rule" id="MF_00607"/>
    </source>
</evidence>
<comment type="catalytic activity">
    <reaction evidence="7">
        <text>adenosine(1518)/adenosine(1519) in 16S rRNA + 4 S-adenosyl-L-methionine = N(6)-dimethyladenosine(1518)/N(6)-dimethyladenosine(1519) in 16S rRNA + 4 S-adenosyl-L-homocysteine + 4 H(+)</text>
        <dbReference type="Rhea" id="RHEA:19609"/>
        <dbReference type="Rhea" id="RHEA-COMP:10232"/>
        <dbReference type="Rhea" id="RHEA-COMP:10233"/>
        <dbReference type="ChEBI" id="CHEBI:15378"/>
        <dbReference type="ChEBI" id="CHEBI:57856"/>
        <dbReference type="ChEBI" id="CHEBI:59789"/>
        <dbReference type="ChEBI" id="CHEBI:74411"/>
        <dbReference type="ChEBI" id="CHEBI:74493"/>
        <dbReference type="EC" id="2.1.1.182"/>
    </reaction>
</comment>
<feature type="binding site" evidence="7 8">
    <location>
        <position position="108"/>
    </location>
    <ligand>
        <name>S-adenosyl-L-methionine</name>
        <dbReference type="ChEBI" id="CHEBI:59789"/>
    </ligand>
</feature>
<feature type="domain" description="Ribosomal RNA adenine methylase transferase N-terminal" evidence="9">
    <location>
        <begin position="21"/>
        <end position="193"/>
    </location>
</feature>
<evidence type="ECO:0000256" key="2">
    <source>
        <dbReference type="ARBA" id="ARBA00022552"/>
    </source>
</evidence>
<organism evidence="10">
    <name type="scientific">uncultured Sphingobacteriia bacterium</name>
    <dbReference type="NCBI Taxonomy" id="246143"/>
    <lineage>
        <taxon>Bacteria</taxon>
        <taxon>Pseudomonadati</taxon>
        <taxon>Bacteroidota</taxon>
        <taxon>Sphingobacteriia</taxon>
        <taxon>environmental samples</taxon>
    </lineage>
</organism>
<dbReference type="SMART" id="SM00650">
    <property type="entry name" value="rADc"/>
    <property type="match status" value="1"/>
</dbReference>
<evidence type="ECO:0000256" key="4">
    <source>
        <dbReference type="ARBA" id="ARBA00022679"/>
    </source>
</evidence>
<feature type="binding site" evidence="7 8">
    <location>
        <position position="65"/>
    </location>
    <ligand>
        <name>S-adenosyl-L-methionine</name>
        <dbReference type="ChEBI" id="CHEBI:59789"/>
    </ligand>
</feature>
<evidence type="ECO:0000259" key="9">
    <source>
        <dbReference type="SMART" id="SM00650"/>
    </source>
</evidence>
<dbReference type="EMBL" id="FQ032824">
    <property type="protein sequence ID" value="CBL87475.1"/>
    <property type="molecule type" value="Genomic_DNA"/>
</dbReference>
<evidence type="ECO:0000256" key="6">
    <source>
        <dbReference type="ARBA" id="ARBA00022884"/>
    </source>
</evidence>
<evidence type="ECO:0000256" key="1">
    <source>
        <dbReference type="ARBA" id="ARBA00022490"/>
    </source>
</evidence>
<comment type="subcellular location">
    <subcellularLocation>
        <location evidence="7">Cytoplasm</location>
    </subcellularLocation>
</comment>
<gene>
    <name evidence="7" type="primary">rsmA</name>
    <name evidence="7" type="synonym">ksgA</name>
    <name evidence="10" type="ORF">S18_858_0028</name>
</gene>
<dbReference type="InterPro" id="IPR011530">
    <property type="entry name" value="rRNA_adenine_dimethylase"/>
</dbReference>
<keyword evidence="1 7" id="KW-0963">Cytoplasm</keyword>
<keyword evidence="2 7" id="KW-0698">rRNA processing</keyword>
<dbReference type="InterPro" id="IPR029063">
    <property type="entry name" value="SAM-dependent_MTases_sf"/>
</dbReference>
<reference evidence="10" key="2">
    <citation type="journal article" date="2012" name="Environ. Microbiol.">
        <title>Genomic content of uncultured Bacteroidetes from contrasting oceanic provinces in the North Atlantic Ocean.</title>
        <authorList>
            <person name="Gomez-Pereira P.R."/>
            <person name="Schuler M."/>
            <person name="Fuchs B.M."/>
            <person name="Bennke C."/>
            <person name="Teeling H."/>
            <person name="Waldmann J."/>
            <person name="Richter M."/>
            <person name="Barbe V."/>
            <person name="Bataille E."/>
            <person name="Glockner F.O."/>
            <person name="Amann R."/>
        </authorList>
    </citation>
    <scope>NUCLEOTIDE SEQUENCE</scope>
</reference>
<keyword evidence="3 7" id="KW-0489">Methyltransferase</keyword>
<dbReference type="InterPro" id="IPR001737">
    <property type="entry name" value="KsgA/Erm"/>
</dbReference>
<keyword evidence="6 7" id="KW-0694">RNA-binding</keyword>
<keyword evidence="4 7" id="KW-0808">Transferase</keyword>
<dbReference type="SUPFAM" id="SSF53335">
    <property type="entry name" value="S-adenosyl-L-methionine-dependent methyltransferases"/>
    <property type="match status" value="1"/>
</dbReference>
<feature type="binding site" evidence="7 8">
    <location>
        <position position="16"/>
    </location>
    <ligand>
        <name>S-adenosyl-L-methionine</name>
        <dbReference type="ChEBI" id="CHEBI:59789"/>
    </ligand>
</feature>
<dbReference type="GO" id="GO:0052908">
    <property type="term" value="F:16S rRNA (adenine(1518)-N(6)/adenine(1519)-N(6))-dimethyltransferase activity"/>
    <property type="evidence" value="ECO:0007669"/>
    <property type="project" value="UniProtKB-EC"/>
</dbReference>
<evidence type="ECO:0000256" key="3">
    <source>
        <dbReference type="ARBA" id="ARBA00022603"/>
    </source>
</evidence>
<feature type="binding site" evidence="7 8">
    <location>
        <position position="14"/>
    </location>
    <ligand>
        <name>S-adenosyl-L-methionine</name>
        <dbReference type="ChEBI" id="CHEBI:59789"/>
    </ligand>
</feature>
<evidence type="ECO:0000256" key="5">
    <source>
        <dbReference type="ARBA" id="ARBA00022691"/>
    </source>
</evidence>
<dbReference type="EC" id="2.1.1.182" evidence="7"/>
<dbReference type="PROSITE" id="PS51689">
    <property type="entry name" value="SAM_RNA_A_N6_MT"/>
    <property type="match status" value="1"/>
</dbReference>